<evidence type="ECO:0000313" key="10">
    <source>
        <dbReference type="EMBL" id="QST18661.1"/>
    </source>
</evidence>
<dbReference type="EC" id="7.1.1.2" evidence="8"/>
<feature type="transmembrane region" description="Helical" evidence="9">
    <location>
        <begin position="166"/>
        <end position="186"/>
    </location>
</feature>
<dbReference type="GO" id="GO:0009060">
    <property type="term" value="P:aerobic respiration"/>
    <property type="evidence" value="ECO:0007669"/>
    <property type="project" value="TreeGrafter"/>
</dbReference>
<keyword evidence="8 10" id="KW-0496">Mitochondrion</keyword>
<reference evidence="10" key="1">
    <citation type="journal article" date="2020" name="Mitochondrial DNA Part B Resour">
        <title>Complete mitochondrial genome of the freshwater monogonont rotifer Brachionus angularis (Rotifera, Brachionidae).</title>
        <authorList>
            <person name="Kim M.S."/>
            <person name="Choi B.S."/>
            <person name="Ogello E.O."/>
            <person name="Kim H.J."/>
            <person name="Hagiwara A."/>
            <person name="Lee J.S."/>
        </authorList>
    </citation>
    <scope>NUCLEOTIDE SEQUENCE</scope>
</reference>
<keyword evidence="6 9" id="KW-0472">Membrane</keyword>
<keyword evidence="5 9" id="KW-1133">Transmembrane helix</keyword>
<proteinExistence type="inferred from homology"/>
<evidence type="ECO:0000256" key="2">
    <source>
        <dbReference type="ARBA" id="ARBA00010535"/>
    </source>
</evidence>
<feature type="transmembrane region" description="Helical" evidence="9">
    <location>
        <begin position="214"/>
        <end position="238"/>
    </location>
</feature>
<dbReference type="PROSITE" id="PS00668">
    <property type="entry name" value="COMPLEX1_ND1_2"/>
    <property type="match status" value="1"/>
</dbReference>
<dbReference type="Pfam" id="PF00146">
    <property type="entry name" value="NADHdh"/>
    <property type="match status" value="1"/>
</dbReference>
<dbReference type="AlphaFoldDB" id="A0A8A1RU92"/>
<evidence type="ECO:0000256" key="5">
    <source>
        <dbReference type="ARBA" id="ARBA00022989"/>
    </source>
</evidence>
<name>A0A8A1RU92_9BILA</name>
<dbReference type="GO" id="GO:0003954">
    <property type="term" value="F:NADH dehydrogenase activity"/>
    <property type="evidence" value="ECO:0007669"/>
    <property type="project" value="TreeGrafter"/>
</dbReference>
<dbReference type="InterPro" id="IPR001694">
    <property type="entry name" value="NADH_UbQ_OxRdtase_su1/FPO"/>
</dbReference>
<evidence type="ECO:0000256" key="3">
    <source>
        <dbReference type="ARBA" id="ARBA00021009"/>
    </source>
</evidence>
<feature type="transmembrane region" description="Helical" evidence="9">
    <location>
        <begin position="279"/>
        <end position="299"/>
    </location>
</feature>
<dbReference type="PANTHER" id="PTHR11432">
    <property type="entry name" value="NADH DEHYDROGENASE SUBUNIT 1"/>
    <property type="match status" value="1"/>
</dbReference>
<geneLocation type="mitochondrion" evidence="10"/>
<evidence type="ECO:0000256" key="6">
    <source>
        <dbReference type="ARBA" id="ARBA00023136"/>
    </source>
</evidence>
<dbReference type="InterPro" id="IPR018086">
    <property type="entry name" value="NADH_UbQ_OxRdtase_su1_CS"/>
</dbReference>
<reference evidence="10" key="2">
    <citation type="submission" date="2020-08" db="EMBL/GenBank/DDBJ databases">
        <authorList>
            <person name="Kim M.-S."/>
            <person name="Lee J.-S."/>
        </authorList>
    </citation>
    <scope>NUCLEOTIDE SEQUENCE</scope>
</reference>
<sequence>MVILCWLLHSLLILLSVAFFTLFERKVMGLFHNRFGPNKVSFLGLVQPLLDAFKLLSKQNMVPLRANKFTYHVSPQLALVLALFVWMTMPSLYLMLTMNYSLVMFFCVGSIMVFAVLLAGWSSNSKYSLIGSLRSVAQSISYESVFSTLIVLFLALILSFSIRSSFYFSSILFTPLLPLWVICTLAETHRAPFDFSESESELVSGFNTEYSGAYFAFIFLSEYAVLLYSCMLITFLFFSWAIPISILFVIMVTLALSFVFIWIRITFCRFRYDMLMMTSWKILLPLTLMLFVCYLPIMVF</sequence>
<dbReference type="GO" id="GO:0005743">
    <property type="term" value="C:mitochondrial inner membrane"/>
    <property type="evidence" value="ECO:0007669"/>
    <property type="project" value="UniProtKB-SubCell"/>
</dbReference>
<keyword evidence="8" id="KW-0830">Ubiquinone</keyword>
<evidence type="ECO:0000256" key="1">
    <source>
        <dbReference type="ARBA" id="ARBA00004141"/>
    </source>
</evidence>
<dbReference type="GO" id="GO:0008137">
    <property type="term" value="F:NADH dehydrogenase (ubiquinone) activity"/>
    <property type="evidence" value="ECO:0007669"/>
    <property type="project" value="UniProtKB-EC"/>
</dbReference>
<keyword evidence="4 7" id="KW-0812">Transmembrane</keyword>
<evidence type="ECO:0000256" key="7">
    <source>
        <dbReference type="RuleBase" id="RU000471"/>
    </source>
</evidence>
<organism evidence="10">
    <name type="scientific">Brachionus angularis</name>
    <dbReference type="NCBI Taxonomy" id="396692"/>
    <lineage>
        <taxon>Eukaryota</taxon>
        <taxon>Metazoa</taxon>
        <taxon>Spiralia</taxon>
        <taxon>Gnathifera</taxon>
        <taxon>Rotifera</taxon>
        <taxon>Eurotatoria</taxon>
        <taxon>Monogononta</taxon>
        <taxon>Pseudotrocha</taxon>
        <taxon>Ploima</taxon>
        <taxon>Brachionidae</taxon>
        <taxon>Brachionus</taxon>
    </lineage>
</organism>
<feature type="transmembrane region" description="Helical" evidence="9">
    <location>
        <begin position="142"/>
        <end position="160"/>
    </location>
</feature>
<accession>A0A8A1RU92</accession>
<feature type="transmembrane region" description="Helical" evidence="9">
    <location>
        <begin position="102"/>
        <end position="121"/>
    </location>
</feature>
<evidence type="ECO:0000256" key="8">
    <source>
        <dbReference type="RuleBase" id="RU000473"/>
    </source>
</evidence>
<comment type="catalytic activity">
    <reaction evidence="8">
        <text>a ubiquinone + NADH + 5 H(+)(in) = a ubiquinol + NAD(+) + 4 H(+)(out)</text>
        <dbReference type="Rhea" id="RHEA:29091"/>
        <dbReference type="Rhea" id="RHEA-COMP:9565"/>
        <dbReference type="Rhea" id="RHEA-COMP:9566"/>
        <dbReference type="ChEBI" id="CHEBI:15378"/>
        <dbReference type="ChEBI" id="CHEBI:16389"/>
        <dbReference type="ChEBI" id="CHEBI:17976"/>
        <dbReference type="ChEBI" id="CHEBI:57540"/>
        <dbReference type="ChEBI" id="CHEBI:57945"/>
        <dbReference type="EC" id="7.1.1.2"/>
    </reaction>
</comment>
<feature type="transmembrane region" description="Helical" evidence="9">
    <location>
        <begin position="77"/>
        <end position="96"/>
    </location>
</feature>
<gene>
    <name evidence="10" type="primary">ND1</name>
</gene>
<dbReference type="PANTHER" id="PTHR11432:SF3">
    <property type="entry name" value="NADH-UBIQUINONE OXIDOREDUCTASE CHAIN 1"/>
    <property type="match status" value="1"/>
</dbReference>
<comment type="similarity">
    <text evidence="2 7">Belongs to the complex I subunit 1 family.</text>
</comment>
<dbReference type="HAMAP" id="MF_01350">
    <property type="entry name" value="NDH1_NuoH"/>
    <property type="match status" value="1"/>
</dbReference>
<feature type="transmembrane region" description="Helical" evidence="9">
    <location>
        <begin position="244"/>
        <end position="267"/>
    </location>
</feature>
<dbReference type="PROSITE" id="PS00667">
    <property type="entry name" value="COMPLEX1_ND1_1"/>
    <property type="match status" value="1"/>
</dbReference>
<evidence type="ECO:0000256" key="4">
    <source>
        <dbReference type="ARBA" id="ARBA00022692"/>
    </source>
</evidence>
<dbReference type="EMBL" id="MT875425">
    <property type="protein sequence ID" value="QST18661.1"/>
    <property type="molecule type" value="Genomic_DNA"/>
</dbReference>
<comment type="subcellular location">
    <subcellularLocation>
        <location evidence="1">Membrane</location>
        <topology evidence="1">Multi-pass membrane protein</topology>
    </subcellularLocation>
    <subcellularLocation>
        <location evidence="7">Mitochondrion inner membrane</location>
        <topology evidence="7">Multi-pass membrane protein</topology>
    </subcellularLocation>
</comment>
<evidence type="ECO:0000256" key="9">
    <source>
        <dbReference type="SAM" id="Phobius"/>
    </source>
</evidence>
<protein>
    <recommendedName>
        <fullName evidence="3 8">NADH-ubiquinone oxidoreductase chain 1</fullName>
        <ecNumber evidence="8">7.1.1.2</ecNumber>
    </recommendedName>
</protein>
<keyword evidence="7" id="KW-0520">NAD</keyword>